<proteinExistence type="predicted"/>
<sequence>MLGKGLEPDKYTFTFVLKACTGALDFHEGVAIHQEIAFKKLEYDEFIGTGLVNMYCKMGDLDSARNMFDKLPKKDIVSWNAMVAGLSQSSKPCEALVLFRSMQLEAVEPDPVSLLNLAPAVSKLEDVDSCKSIHGYAVRRCFSGAVVNSLIDMYSKCYEIKVARWIFDQMLVQDDVSWATMMAGYVHNGYFLEVLHYLIKWNGKILR</sequence>
<dbReference type="Proteomes" id="UP000828941">
    <property type="component" value="Chromosome 4"/>
</dbReference>
<dbReference type="EMBL" id="CM039429">
    <property type="protein sequence ID" value="KAI4348150.1"/>
    <property type="molecule type" value="Genomic_DNA"/>
</dbReference>
<protein>
    <submittedName>
        <fullName evidence="1">Uncharacterized protein</fullName>
    </submittedName>
</protein>
<gene>
    <name evidence="1" type="ORF">L6164_008909</name>
</gene>
<accession>A0ACB9PHX9</accession>
<organism evidence="1 2">
    <name type="scientific">Bauhinia variegata</name>
    <name type="common">Purple orchid tree</name>
    <name type="synonym">Phanera variegata</name>
    <dbReference type="NCBI Taxonomy" id="167791"/>
    <lineage>
        <taxon>Eukaryota</taxon>
        <taxon>Viridiplantae</taxon>
        <taxon>Streptophyta</taxon>
        <taxon>Embryophyta</taxon>
        <taxon>Tracheophyta</taxon>
        <taxon>Spermatophyta</taxon>
        <taxon>Magnoliopsida</taxon>
        <taxon>eudicotyledons</taxon>
        <taxon>Gunneridae</taxon>
        <taxon>Pentapetalae</taxon>
        <taxon>rosids</taxon>
        <taxon>fabids</taxon>
        <taxon>Fabales</taxon>
        <taxon>Fabaceae</taxon>
        <taxon>Cercidoideae</taxon>
        <taxon>Cercideae</taxon>
        <taxon>Bauhiniinae</taxon>
        <taxon>Bauhinia</taxon>
    </lineage>
</organism>
<name>A0ACB9PHX9_BAUVA</name>
<evidence type="ECO:0000313" key="2">
    <source>
        <dbReference type="Proteomes" id="UP000828941"/>
    </source>
</evidence>
<keyword evidence="2" id="KW-1185">Reference proteome</keyword>
<reference evidence="1 2" key="1">
    <citation type="journal article" date="2022" name="DNA Res.">
        <title>Chromosomal-level genome assembly of the orchid tree Bauhinia variegata (Leguminosae; Cercidoideae) supports the allotetraploid origin hypothesis of Bauhinia.</title>
        <authorList>
            <person name="Zhong Y."/>
            <person name="Chen Y."/>
            <person name="Zheng D."/>
            <person name="Pang J."/>
            <person name="Liu Y."/>
            <person name="Luo S."/>
            <person name="Meng S."/>
            <person name="Qian L."/>
            <person name="Wei D."/>
            <person name="Dai S."/>
            <person name="Zhou R."/>
        </authorList>
    </citation>
    <scope>NUCLEOTIDE SEQUENCE [LARGE SCALE GENOMIC DNA]</scope>
    <source>
        <strain evidence="1">BV-YZ2020</strain>
    </source>
</reference>
<evidence type="ECO:0000313" key="1">
    <source>
        <dbReference type="EMBL" id="KAI4348150.1"/>
    </source>
</evidence>
<comment type="caution">
    <text evidence="1">The sequence shown here is derived from an EMBL/GenBank/DDBJ whole genome shotgun (WGS) entry which is preliminary data.</text>
</comment>